<dbReference type="GO" id="GO:0008270">
    <property type="term" value="F:zinc ion binding"/>
    <property type="evidence" value="ECO:0007669"/>
    <property type="project" value="InterPro"/>
</dbReference>
<dbReference type="InterPro" id="IPR002328">
    <property type="entry name" value="ADH_Zn_CS"/>
</dbReference>
<dbReference type="PANTHER" id="PTHR43401">
    <property type="entry name" value="L-THREONINE 3-DEHYDROGENASE"/>
    <property type="match status" value="1"/>
</dbReference>
<keyword evidence="3" id="KW-0560">Oxidoreductase</keyword>
<dbReference type="InterPro" id="IPR020843">
    <property type="entry name" value="ER"/>
</dbReference>
<keyword evidence="1 4" id="KW-0479">Metal-binding</keyword>
<evidence type="ECO:0000256" key="2">
    <source>
        <dbReference type="ARBA" id="ARBA00022833"/>
    </source>
</evidence>
<organism evidence="6">
    <name type="scientific">uncultured Solirubrobacteraceae bacterium</name>
    <dbReference type="NCBI Taxonomy" id="1162706"/>
    <lineage>
        <taxon>Bacteria</taxon>
        <taxon>Bacillati</taxon>
        <taxon>Actinomycetota</taxon>
        <taxon>Thermoleophilia</taxon>
        <taxon>Solirubrobacterales</taxon>
        <taxon>Solirubrobacteraceae</taxon>
        <taxon>environmental samples</taxon>
    </lineage>
</organism>
<reference evidence="6" key="1">
    <citation type="submission" date="2020-02" db="EMBL/GenBank/DDBJ databases">
        <authorList>
            <person name="Meier V. D."/>
        </authorList>
    </citation>
    <scope>NUCLEOTIDE SEQUENCE</scope>
    <source>
        <strain evidence="6">AVDCRST_MAG13</strain>
    </source>
</reference>
<dbReference type="PROSITE" id="PS00059">
    <property type="entry name" value="ADH_ZINC"/>
    <property type="match status" value="1"/>
</dbReference>
<evidence type="ECO:0000259" key="5">
    <source>
        <dbReference type="SMART" id="SM00829"/>
    </source>
</evidence>
<evidence type="ECO:0000313" key="6">
    <source>
        <dbReference type="EMBL" id="CAA9522839.1"/>
    </source>
</evidence>
<keyword evidence="2 4" id="KW-0862">Zinc</keyword>
<dbReference type="InterPro" id="IPR050129">
    <property type="entry name" value="Zn_alcohol_dh"/>
</dbReference>
<comment type="cofactor">
    <cofactor evidence="4">
        <name>Zn(2+)</name>
        <dbReference type="ChEBI" id="CHEBI:29105"/>
    </cofactor>
</comment>
<dbReference type="InterPro" id="IPR013154">
    <property type="entry name" value="ADH-like_N"/>
</dbReference>
<feature type="domain" description="Enoyl reductase (ER)" evidence="5">
    <location>
        <begin position="20"/>
        <end position="348"/>
    </location>
</feature>
<dbReference type="SUPFAM" id="SSF50129">
    <property type="entry name" value="GroES-like"/>
    <property type="match status" value="1"/>
</dbReference>
<dbReference type="InterPro" id="IPR036291">
    <property type="entry name" value="NAD(P)-bd_dom_sf"/>
</dbReference>
<evidence type="ECO:0000256" key="3">
    <source>
        <dbReference type="ARBA" id="ARBA00023002"/>
    </source>
</evidence>
<dbReference type="Pfam" id="PF08240">
    <property type="entry name" value="ADH_N"/>
    <property type="match status" value="1"/>
</dbReference>
<dbReference type="SMART" id="SM00829">
    <property type="entry name" value="PKS_ER"/>
    <property type="match status" value="1"/>
</dbReference>
<name>A0A6J4TGR8_9ACTN</name>
<evidence type="ECO:0000256" key="4">
    <source>
        <dbReference type="RuleBase" id="RU361277"/>
    </source>
</evidence>
<gene>
    <name evidence="6" type="ORF">AVDCRST_MAG13-3479</name>
</gene>
<dbReference type="InterPro" id="IPR013149">
    <property type="entry name" value="ADH-like_C"/>
</dbReference>
<accession>A0A6J4TGR8</accession>
<sequence>MAATAAGSPATMLGVVLPGGRRVELREVPVPVPGHGQVLVEVRASSICGSDLRAIYREHLGRGAEAYTGVIAGHEPAGVVVAAGPGVERFGPGDRVAIYHIAGCGVCPECRSGSMVACSGASRAAHGWQRDGGHAPYLVAEERTLVPLPEPLTFADGACVACGFGTAYEALCRLGVSGRDRVLVTGLGPVGLAVGLLARLLGAREVIGADLSAPRRALALELGAVDEAHPPDALATDAGAIGADVAVDCSGAAAARVLALDGLRRFGRCAFVGEGGDVTLDVSRQLIHKDITLLGSWVTSVARMEELTGLLARTGTHPDTTVTHRFPLERAAEAYAVADAGTAGKVVIEPAVPGA</sequence>
<dbReference type="EMBL" id="CADCVO010000551">
    <property type="protein sequence ID" value="CAA9522839.1"/>
    <property type="molecule type" value="Genomic_DNA"/>
</dbReference>
<dbReference type="AlphaFoldDB" id="A0A6J4TGR8"/>
<dbReference type="InterPro" id="IPR011032">
    <property type="entry name" value="GroES-like_sf"/>
</dbReference>
<protein>
    <submittedName>
        <fullName evidence="6">Alcohol dehydrogenase GroES domain protein</fullName>
    </submittedName>
</protein>
<dbReference type="CDD" id="cd08239">
    <property type="entry name" value="THR_DH_like"/>
    <property type="match status" value="1"/>
</dbReference>
<comment type="similarity">
    <text evidence="4">Belongs to the zinc-containing alcohol dehydrogenase family.</text>
</comment>
<dbReference type="GO" id="GO:0016491">
    <property type="term" value="F:oxidoreductase activity"/>
    <property type="evidence" value="ECO:0007669"/>
    <property type="project" value="UniProtKB-KW"/>
</dbReference>
<proteinExistence type="inferred from homology"/>
<evidence type="ECO:0000256" key="1">
    <source>
        <dbReference type="ARBA" id="ARBA00022723"/>
    </source>
</evidence>
<dbReference type="Pfam" id="PF00107">
    <property type="entry name" value="ADH_zinc_N"/>
    <property type="match status" value="1"/>
</dbReference>
<dbReference type="PANTHER" id="PTHR43401:SF5">
    <property type="entry name" value="ALCOHOL DEHYDROGENASE-RELATED"/>
    <property type="match status" value="1"/>
</dbReference>
<dbReference type="SUPFAM" id="SSF51735">
    <property type="entry name" value="NAD(P)-binding Rossmann-fold domains"/>
    <property type="match status" value="1"/>
</dbReference>
<dbReference type="Gene3D" id="3.90.180.10">
    <property type="entry name" value="Medium-chain alcohol dehydrogenases, catalytic domain"/>
    <property type="match status" value="1"/>
</dbReference>